<feature type="domain" description="Peptidase M28" evidence="8">
    <location>
        <begin position="100"/>
        <end position="295"/>
    </location>
</feature>
<dbReference type="EMBL" id="JAUJFL010000006">
    <property type="protein sequence ID" value="KAK2601352.1"/>
    <property type="molecule type" value="Genomic_DNA"/>
</dbReference>
<dbReference type="GO" id="GO:0006508">
    <property type="term" value="P:proteolysis"/>
    <property type="evidence" value="ECO:0007669"/>
    <property type="project" value="UniProtKB-KW"/>
</dbReference>
<protein>
    <recommendedName>
        <fullName evidence="7">Peptide hydrolase</fullName>
        <ecNumber evidence="7">3.4.-.-</ecNumber>
    </recommendedName>
</protein>
<dbReference type="PANTHER" id="PTHR12147:SF26">
    <property type="entry name" value="PEPTIDASE M28 DOMAIN-CONTAINING PROTEIN"/>
    <property type="match status" value="1"/>
</dbReference>
<evidence type="ECO:0000259" key="8">
    <source>
        <dbReference type="Pfam" id="PF04389"/>
    </source>
</evidence>
<dbReference type="GO" id="GO:0046872">
    <property type="term" value="F:metal ion binding"/>
    <property type="evidence" value="ECO:0007669"/>
    <property type="project" value="UniProtKB-KW"/>
</dbReference>
<evidence type="ECO:0000313" key="10">
    <source>
        <dbReference type="Proteomes" id="UP001265746"/>
    </source>
</evidence>
<dbReference type="GO" id="GO:0008235">
    <property type="term" value="F:metalloexopeptidase activity"/>
    <property type="evidence" value="ECO:0007669"/>
    <property type="project" value="InterPro"/>
</dbReference>
<dbReference type="Gene3D" id="3.40.630.10">
    <property type="entry name" value="Zn peptidases"/>
    <property type="match status" value="1"/>
</dbReference>
<comment type="cofactor">
    <cofactor evidence="1">
        <name>Zn(2+)</name>
        <dbReference type="ChEBI" id="CHEBI:29105"/>
    </cofactor>
</comment>
<evidence type="ECO:0000256" key="7">
    <source>
        <dbReference type="RuleBase" id="RU361240"/>
    </source>
</evidence>
<evidence type="ECO:0000256" key="1">
    <source>
        <dbReference type="ARBA" id="ARBA00001947"/>
    </source>
</evidence>
<evidence type="ECO:0000256" key="6">
    <source>
        <dbReference type="ARBA" id="ARBA00022833"/>
    </source>
</evidence>
<organism evidence="9 10">
    <name type="scientific">Phomopsis amygdali</name>
    <name type="common">Fusicoccum amygdali</name>
    <dbReference type="NCBI Taxonomy" id="1214568"/>
    <lineage>
        <taxon>Eukaryota</taxon>
        <taxon>Fungi</taxon>
        <taxon>Dikarya</taxon>
        <taxon>Ascomycota</taxon>
        <taxon>Pezizomycotina</taxon>
        <taxon>Sordariomycetes</taxon>
        <taxon>Sordariomycetidae</taxon>
        <taxon>Diaporthales</taxon>
        <taxon>Diaporthaceae</taxon>
        <taxon>Diaporthe</taxon>
    </lineage>
</organism>
<accession>A0AAD9S7P2</accession>
<gene>
    <name evidence="9" type="ORF">N8I77_010807</name>
</gene>
<feature type="chain" id="PRO_5041777694" description="Peptide hydrolase" evidence="7">
    <location>
        <begin position="21"/>
        <end position="314"/>
    </location>
</feature>
<dbReference type="EC" id="3.4.-.-" evidence="7"/>
<evidence type="ECO:0000256" key="5">
    <source>
        <dbReference type="ARBA" id="ARBA00022801"/>
    </source>
</evidence>
<evidence type="ECO:0000256" key="2">
    <source>
        <dbReference type="ARBA" id="ARBA00005634"/>
    </source>
</evidence>
<dbReference type="InterPro" id="IPR007484">
    <property type="entry name" value="Peptidase_M28"/>
</dbReference>
<name>A0AAD9S7P2_PHOAM</name>
<keyword evidence="3 7" id="KW-0645">Protease</keyword>
<keyword evidence="6 7" id="KW-0862">Zinc</keyword>
<keyword evidence="5 7" id="KW-0378">Hydrolase</keyword>
<dbReference type="Proteomes" id="UP001265746">
    <property type="component" value="Unassembled WGS sequence"/>
</dbReference>
<proteinExistence type="inferred from homology"/>
<dbReference type="SUPFAM" id="SSF53187">
    <property type="entry name" value="Zn-dependent exopeptidases"/>
    <property type="match status" value="1"/>
</dbReference>
<feature type="signal peptide" evidence="7">
    <location>
        <begin position="1"/>
        <end position="20"/>
    </location>
</feature>
<dbReference type="InterPro" id="IPR045175">
    <property type="entry name" value="M28_fam"/>
</dbReference>
<dbReference type="AlphaFoldDB" id="A0AAD9S7P2"/>
<evidence type="ECO:0000256" key="3">
    <source>
        <dbReference type="ARBA" id="ARBA00022670"/>
    </source>
</evidence>
<reference evidence="9" key="1">
    <citation type="submission" date="2023-06" db="EMBL/GenBank/DDBJ databases">
        <authorList>
            <person name="Noh H."/>
        </authorList>
    </citation>
    <scope>NUCLEOTIDE SEQUENCE</scope>
    <source>
        <strain evidence="9">DUCC20226</strain>
    </source>
</reference>
<comment type="similarity">
    <text evidence="2">Belongs to the peptidase M28 family. M28B subfamily.</text>
</comment>
<comment type="caution">
    <text evidence="9">The sequence shown here is derived from an EMBL/GenBank/DDBJ whole genome shotgun (WGS) entry which is preliminary data.</text>
</comment>
<dbReference type="PANTHER" id="PTHR12147">
    <property type="entry name" value="METALLOPEPTIDASE M28 FAMILY MEMBER"/>
    <property type="match status" value="1"/>
</dbReference>
<evidence type="ECO:0000313" key="9">
    <source>
        <dbReference type="EMBL" id="KAK2601352.1"/>
    </source>
</evidence>
<dbReference type="Pfam" id="PF04389">
    <property type="entry name" value="Peptidase_M28"/>
    <property type="match status" value="1"/>
</dbReference>
<keyword evidence="7" id="KW-0732">Signal</keyword>
<keyword evidence="10" id="KW-1185">Reference proteome</keyword>
<sequence length="314" mass="34557">MKPAFSLAAVLAVILPLAIARDDAVHALRDLIDEGELASKAETIEAFAYASPEKNRYIGTAGLESSLQYIWDTLDDLDYYDLTRQSFEFTQRGRTFQTYNIIAQTRDGDPYNVLQLGAHMDSVAEGPGINDNASGGIGILEVAIQLSNFTVTNSVRFSWWSAEEVGLIGSTVYVDSLTEEDREKIRLYLNFDMIASPAHEIGVYTSNFTGTGVTQAPGVEEAEKFFQDYFDDVADLDWNTAILRGSSDHWPFVLANIPTGGLYAGADPNYHTDDDVVAHMDTEVFVEITKAIAYAVGTYAESFKGLPSREIVVD</sequence>
<keyword evidence="4 7" id="KW-0479">Metal-binding</keyword>
<evidence type="ECO:0000256" key="4">
    <source>
        <dbReference type="ARBA" id="ARBA00022723"/>
    </source>
</evidence>